<organism evidence="1 2">
    <name type="scientific">Aldrovandia affinis</name>
    <dbReference type="NCBI Taxonomy" id="143900"/>
    <lineage>
        <taxon>Eukaryota</taxon>
        <taxon>Metazoa</taxon>
        <taxon>Chordata</taxon>
        <taxon>Craniata</taxon>
        <taxon>Vertebrata</taxon>
        <taxon>Euteleostomi</taxon>
        <taxon>Actinopterygii</taxon>
        <taxon>Neopterygii</taxon>
        <taxon>Teleostei</taxon>
        <taxon>Notacanthiformes</taxon>
        <taxon>Halosauridae</taxon>
        <taxon>Aldrovandia</taxon>
    </lineage>
</organism>
<dbReference type="EMBL" id="JAINUG010000029">
    <property type="protein sequence ID" value="KAJ8409837.1"/>
    <property type="molecule type" value="Genomic_DNA"/>
</dbReference>
<comment type="caution">
    <text evidence="1">The sequence shown here is derived from an EMBL/GenBank/DDBJ whole genome shotgun (WGS) entry which is preliminary data.</text>
</comment>
<protein>
    <submittedName>
        <fullName evidence="1">Uncharacterized protein</fullName>
    </submittedName>
</protein>
<proteinExistence type="predicted"/>
<gene>
    <name evidence="1" type="ORF">AAFF_G00218960</name>
</gene>
<reference evidence="1" key="1">
    <citation type="journal article" date="2023" name="Science">
        <title>Genome structures resolve the early diversification of teleost fishes.</title>
        <authorList>
            <person name="Parey E."/>
            <person name="Louis A."/>
            <person name="Montfort J."/>
            <person name="Bouchez O."/>
            <person name="Roques C."/>
            <person name="Iampietro C."/>
            <person name="Lluch J."/>
            <person name="Castinel A."/>
            <person name="Donnadieu C."/>
            <person name="Desvignes T."/>
            <person name="Floi Bucao C."/>
            <person name="Jouanno E."/>
            <person name="Wen M."/>
            <person name="Mejri S."/>
            <person name="Dirks R."/>
            <person name="Jansen H."/>
            <person name="Henkel C."/>
            <person name="Chen W.J."/>
            <person name="Zahm M."/>
            <person name="Cabau C."/>
            <person name="Klopp C."/>
            <person name="Thompson A.W."/>
            <person name="Robinson-Rechavi M."/>
            <person name="Braasch I."/>
            <person name="Lecointre G."/>
            <person name="Bobe J."/>
            <person name="Postlethwait J.H."/>
            <person name="Berthelot C."/>
            <person name="Roest Crollius H."/>
            <person name="Guiguen Y."/>
        </authorList>
    </citation>
    <scope>NUCLEOTIDE SEQUENCE</scope>
    <source>
        <strain evidence="1">NC1722</strain>
    </source>
</reference>
<sequence>MSFVSLVQKFLFVKTVPLAFHIQPWLFLLSWRILFNSYLPAQRHKPLLVHALKLVNRTCWYRLVPGSGLKLGARKVCQSCGTKLSPQLQANQTGGC</sequence>
<keyword evidence="2" id="KW-1185">Reference proteome</keyword>
<accession>A0AAD7SXA3</accession>
<name>A0AAD7SXA3_9TELE</name>
<dbReference type="Proteomes" id="UP001221898">
    <property type="component" value="Unassembled WGS sequence"/>
</dbReference>
<dbReference type="AlphaFoldDB" id="A0AAD7SXA3"/>
<evidence type="ECO:0000313" key="1">
    <source>
        <dbReference type="EMBL" id="KAJ8409837.1"/>
    </source>
</evidence>
<evidence type="ECO:0000313" key="2">
    <source>
        <dbReference type="Proteomes" id="UP001221898"/>
    </source>
</evidence>